<dbReference type="PRINTS" id="PR00463">
    <property type="entry name" value="EP450I"/>
</dbReference>
<evidence type="ECO:0000256" key="9">
    <source>
        <dbReference type="RuleBase" id="RU000461"/>
    </source>
</evidence>
<evidence type="ECO:0000256" key="3">
    <source>
        <dbReference type="ARBA" id="ARBA00022617"/>
    </source>
</evidence>
<evidence type="ECO:0000256" key="7">
    <source>
        <dbReference type="ARBA" id="ARBA00023033"/>
    </source>
</evidence>
<dbReference type="Proteomes" id="UP001432322">
    <property type="component" value="Unassembled WGS sequence"/>
</dbReference>
<organism evidence="10 11">
    <name type="scientific">Pristionchus fissidentatus</name>
    <dbReference type="NCBI Taxonomy" id="1538716"/>
    <lineage>
        <taxon>Eukaryota</taxon>
        <taxon>Metazoa</taxon>
        <taxon>Ecdysozoa</taxon>
        <taxon>Nematoda</taxon>
        <taxon>Chromadorea</taxon>
        <taxon>Rhabditida</taxon>
        <taxon>Rhabditina</taxon>
        <taxon>Diplogasteromorpha</taxon>
        <taxon>Diplogasteroidea</taxon>
        <taxon>Neodiplogasteridae</taxon>
        <taxon>Pristionchus</taxon>
    </lineage>
</organism>
<dbReference type="GO" id="GO:0005506">
    <property type="term" value="F:iron ion binding"/>
    <property type="evidence" value="ECO:0007669"/>
    <property type="project" value="InterPro"/>
</dbReference>
<comment type="similarity">
    <text evidence="2 9">Belongs to the cytochrome P450 family.</text>
</comment>
<feature type="non-terminal residue" evidence="10">
    <location>
        <position position="455"/>
    </location>
</feature>
<dbReference type="SUPFAM" id="SSF48264">
    <property type="entry name" value="Cytochrome P450"/>
    <property type="match status" value="1"/>
</dbReference>
<dbReference type="AlphaFoldDB" id="A0AAV5X258"/>
<dbReference type="EMBL" id="BTSY01000036">
    <property type="protein sequence ID" value="GMT37080.1"/>
    <property type="molecule type" value="Genomic_DNA"/>
</dbReference>
<keyword evidence="11" id="KW-1185">Reference proteome</keyword>
<keyword evidence="5 9" id="KW-0560">Oxidoreductase</keyword>
<dbReference type="InterPro" id="IPR050476">
    <property type="entry name" value="Insect_CytP450_Detox"/>
</dbReference>
<feature type="binding site" description="axial binding residue" evidence="8">
    <location>
        <position position="399"/>
    </location>
    <ligand>
        <name>heme</name>
        <dbReference type="ChEBI" id="CHEBI:30413"/>
    </ligand>
    <ligandPart>
        <name>Fe</name>
        <dbReference type="ChEBI" id="CHEBI:18248"/>
    </ligandPart>
</feature>
<comment type="cofactor">
    <cofactor evidence="1 8">
        <name>heme</name>
        <dbReference type="ChEBI" id="CHEBI:30413"/>
    </cofactor>
</comment>
<dbReference type="InterPro" id="IPR002401">
    <property type="entry name" value="Cyt_P450_E_grp-I"/>
</dbReference>
<dbReference type="PRINTS" id="PR00385">
    <property type="entry name" value="P450"/>
</dbReference>
<reference evidence="10" key="1">
    <citation type="submission" date="2023-10" db="EMBL/GenBank/DDBJ databases">
        <title>Genome assembly of Pristionchus species.</title>
        <authorList>
            <person name="Yoshida K."/>
            <person name="Sommer R.J."/>
        </authorList>
    </citation>
    <scope>NUCLEOTIDE SEQUENCE</scope>
    <source>
        <strain evidence="10">RS5133</strain>
    </source>
</reference>
<dbReference type="InterPro" id="IPR001128">
    <property type="entry name" value="Cyt_P450"/>
</dbReference>
<evidence type="ECO:0000256" key="4">
    <source>
        <dbReference type="ARBA" id="ARBA00022723"/>
    </source>
</evidence>
<dbReference type="PANTHER" id="PTHR24292">
    <property type="entry name" value="CYTOCHROME P450"/>
    <property type="match status" value="1"/>
</dbReference>
<evidence type="ECO:0008006" key="12">
    <source>
        <dbReference type="Google" id="ProtNLM"/>
    </source>
</evidence>
<comment type="caution">
    <text evidence="10">The sequence shown here is derived from an EMBL/GenBank/DDBJ whole genome shotgun (WGS) entry which is preliminary data.</text>
</comment>
<gene>
    <name evidence="10" type="ORF">PFISCL1PPCAC_28377</name>
</gene>
<dbReference type="GO" id="GO:0016705">
    <property type="term" value="F:oxidoreductase activity, acting on paired donors, with incorporation or reduction of molecular oxygen"/>
    <property type="evidence" value="ECO:0007669"/>
    <property type="project" value="InterPro"/>
</dbReference>
<keyword evidence="4 8" id="KW-0479">Metal-binding</keyword>
<dbReference type="PANTHER" id="PTHR24292:SF102">
    <property type="entry name" value="CYTOCHROME P450 FAMILY-RELATED"/>
    <property type="match status" value="1"/>
</dbReference>
<proteinExistence type="inferred from homology"/>
<feature type="non-terminal residue" evidence="10">
    <location>
        <position position="1"/>
    </location>
</feature>
<evidence type="ECO:0000256" key="6">
    <source>
        <dbReference type="ARBA" id="ARBA00023004"/>
    </source>
</evidence>
<name>A0AAV5X258_9BILA</name>
<keyword evidence="7 9" id="KW-0503">Monooxygenase</keyword>
<evidence type="ECO:0000313" key="11">
    <source>
        <dbReference type="Proteomes" id="UP001432322"/>
    </source>
</evidence>
<dbReference type="GO" id="GO:0004497">
    <property type="term" value="F:monooxygenase activity"/>
    <property type="evidence" value="ECO:0007669"/>
    <property type="project" value="UniProtKB-KW"/>
</dbReference>
<dbReference type="InterPro" id="IPR017972">
    <property type="entry name" value="Cyt_P450_CS"/>
</dbReference>
<evidence type="ECO:0000256" key="1">
    <source>
        <dbReference type="ARBA" id="ARBA00001971"/>
    </source>
</evidence>
<dbReference type="InterPro" id="IPR036396">
    <property type="entry name" value="Cyt_P450_sf"/>
</dbReference>
<evidence type="ECO:0000256" key="5">
    <source>
        <dbReference type="ARBA" id="ARBA00023002"/>
    </source>
</evidence>
<keyword evidence="6 8" id="KW-0408">Iron</keyword>
<dbReference type="Gene3D" id="1.10.630.10">
    <property type="entry name" value="Cytochrome P450"/>
    <property type="match status" value="1"/>
</dbReference>
<evidence type="ECO:0000256" key="8">
    <source>
        <dbReference type="PIRSR" id="PIRSR602401-1"/>
    </source>
</evidence>
<evidence type="ECO:0000313" key="10">
    <source>
        <dbReference type="EMBL" id="GMT37080.1"/>
    </source>
</evidence>
<sequence length="455" mass="52339">SSHFSFYFGAHLEIVTTDPAIIKEVFISQFSNFVDRKKIVINMVYPFLDGLLQVDHIGSYGAGWKEIRSVISAIFTSGKMKKMHLMFHDQLEDLINLLREKSRVNNGCMDIYAEYQAMTMDMIARCALGQNISCIKDRSNDYYTRARNFVSSIQFSKSLVFRLSVFFPIFRHLRRFTLYGREERLLVQNLSTVIQERTKQRAAGQFRPLLDLIDLILAENEKRVENGEKPLHHDIIVSNAWALFFAGYETTSTALAFASYHLAKHPEVQATLYEEVLSTFGDNEIIDYERVMKLPYLLIMPELLYFNTLSMQHAVFSETLRLNPPVTTFTGRTCIKETIIGGKIRVPVGVGIVTPVHAVMWNENNYENAREFIPERWLGDSKPIWSPTYLPFGIGPRNCVGARFAEMEFKTVLAEVTRRFITELDPAHEKLHTVTLNVLQGPRDGVLFARLIERK</sequence>
<dbReference type="GO" id="GO:0020037">
    <property type="term" value="F:heme binding"/>
    <property type="evidence" value="ECO:0007669"/>
    <property type="project" value="InterPro"/>
</dbReference>
<accession>A0AAV5X258</accession>
<dbReference type="PROSITE" id="PS00086">
    <property type="entry name" value="CYTOCHROME_P450"/>
    <property type="match status" value="1"/>
</dbReference>
<evidence type="ECO:0000256" key="2">
    <source>
        <dbReference type="ARBA" id="ARBA00010617"/>
    </source>
</evidence>
<protein>
    <recommendedName>
        <fullName evidence="12">Cytochrome P450</fullName>
    </recommendedName>
</protein>
<keyword evidence="3 8" id="KW-0349">Heme</keyword>
<dbReference type="Pfam" id="PF00067">
    <property type="entry name" value="p450"/>
    <property type="match status" value="1"/>
</dbReference>